<feature type="chain" id="PRO_5008029975" evidence="4">
    <location>
        <begin position="20"/>
        <end position="169"/>
    </location>
</feature>
<dbReference type="SUPFAM" id="SSF52833">
    <property type="entry name" value="Thioredoxin-like"/>
    <property type="match status" value="1"/>
</dbReference>
<dbReference type="CDD" id="cd02966">
    <property type="entry name" value="TlpA_like_family"/>
    <property type="match status" value="1"/>
</dbReference>
<gene>
    <name evidence="6" type="primary">resA_5</name>
    <name evidence="6" type="ORF">ERS852494_02574</name>
</gene>
<dbReference type="Proteomes" id="UP000095657">
    <property type="component" value="Unassembled WGS sequence"/>
</dbReference>
<dbReference type="PROSITE" id="PS51352">
    <property type="entry name" value="THIOREDOXIN_2"/>
    <property type="match status" value="1"/>
</dbReference>
<proteinExistence type="predicted"/>
<dbReference type="InterPro" id="IPR013740">
    <property type="entry name" value="Redoxin"/>
</dbReference>
<comment type="subcellular location">
    <subcellularLocation>
        <location evidence="1">Cell envelope</location>
    </subcellularLocation>
</comment>
<dbReference type="PANTHER" id="PTHR42852:SF13">
    <property type="entry name" value="PROTEIN DIPZ"/>
    <property type="match status" value="1"/>
</dbReference>
<evidence type="ECO:0000256" key="3">
    <source>
        <dbReference type="ARBA" id="ARBA00023284"/>
    </source>
</evidence>
<evidence type="ECO:0000313" key="7">
    <source>
        <dbReference type="Proteomes" id="UP000095657"/>
    </source>
</evidence>
<dbReference type="Pfam" id="PF08534">
    <property type="entry name" value="Redoxin"/>
    <property type="match status" value="1"/>
</dbReference>
<dbReference type="InterPro" id="IPR013766">
    <property type="entry name" value="Thioredoxin_domain"/>
</dbReference>
<evidence type="ECO:0000256" key="4">
    <source>
        <dbReference type="SAM" id="SignalP"/>
    </source>
</evidence>
<dbReference type="GO" id="GO:0016491">
    <property type="term" value="F:oxidoreductase activity"/>
    <property type="evidence" value="ECO:0007669"/>
    <property type="project" value="InterPro"/>
</dbReference>
<dbReference type="PROSITE" id="PS00194">
    <property type="entry name" value="THIOREDOXIN_1"/>
    <property type="match status" value="1"/>
</dbReference>
<dbReference type="InterPro" id="IPR017937">
    <property type="entry name" value="Thioredoxin_CS"/>
</dbReference>
<dbReference type="InterPro" id="IPR036249">
    <property type="entry name" value="Thioredoxin-like_sf"/>
</dbReference>
<dbReference type="GO" id="GO:0030313">
    <property type="term" value="C:cell envelope"/>
    <property type="evidence" value="ECO:0007669"/>
    <property type="project" value="UniProtKB-SubCell"/>
</dbReference>
<dbReference type="EMBL" id="CZAI01000005">
    <property type="protein sequence ID" value="CUP57110.1"/>
    <property type="molecule type" value="Genomic_DNA"/>
</dbReference>
<keyword evidence="4" id="KW-0732">Signal</keyword>
<evidence type="ECO:0000259" key="5">
    <source>
        <dbReference type="PROSITE" id="PS51352"/>
    </source>
</evidence>
<keyword evidence="3" id="KW-0676">Redox-active center</keyword>
<dbReference type="STRING" id="47678.ERS852494_02574"/>
<evidence type="ECO:0000256" key="1">
    <source>
        <dbReference type="ARBA" id="ARBA00004196"/>
    </source>
</evidence>
<feature type="signal peptide" evidence="4">
    <location>
        <begin position="1"/>
        <end position="19"/>
    </location>
</feature>
<dbReference type="PANTHER" id="PTHR42852">
    <property type="entry name" value="THIOL:DISULFIDE INTERCHANGE PROTEIN DSBE"/>
    <property type="match status" value="1"/>
</dbReference>
<feature type="domain" description="Thioredoxin" evidence="5">
    <location>
        <begin position="27"/>
        <end position="169"/>
    </location>
</feature>
<accession>A0A174PE66</accession>
<dbReference type="Gene3D" id="3.40.30.10">
    <property type="entry name" value="Glutaredoxin"/>
    <property type="match status" value="1"/>
</dbReference>
<protein>
    <submittedName>
        <fullName evidence="6">Peroxiredoxin</fullName>
    </submittedName>
</protein>
<dbReference type="RefSeq" id="WP_055172335.1">
    <property type="nucleotide sequence ID" value="NZ_CAXYLJ010000001.1"/>
</dbReference>
<name>A0A174PE66_9BACE</name>
<dbReference type="GO" id="GO:0017004">
    <property type="term" value="P:cytochrome complex assembly"/>
    <property type="evidence" value="ECO:0007669"/>
    <property type="project" value="UniProtKB-KW"/>
</dbReference>
<reference evidence="6 7" key="1">
    <citation type="submission" date="2015-09" db="EMBL/GenBank/DDBJ databases">
        <authorList>
            <consortium name="Pathogen Informatics"/>
        </authorList>
    </citation>
    <scope>NUCLEOTIDE SEQUENCE [LARGE SCALE GENOMIC DNA]</scope>
    <source>
        <strain evidence="6 7">2789STDY5834880</strain>
    </source>
</reference>
<dbReference type="InterPro" id="IPR050553">
    <property type="entry name" value="Thioredoxin_ResA/DsbE_sf"/>
</dbReference>
<sequence length="169" mass="19243">MKKVTLFCVAALFSLLSFAQNDKGDIVKTGDKMPAFTLTSTVNGTVNSADLKGKVVLINIFATWCGPCQSELAEVQKTLWPKYKDNKDFRMIVIGREHTDEELMAYNKRKEFTFPLYPDPKREVTNKFASQYIPRSYLINKEGKVISATVGYQKEEMDKLTKEIDKALK</sequence>
<evidence type="ECO:0000313" key="6">
    <source>
        <dbReference type="EMBL" id="CUP57110.1"/>
    </source>
</evidence>
<keyword evidence="2" id="KW-0201">Cytochrome c-type biogenesis</keyword>
<organism evidence="6 7">
    <name type="scientific">Bacteroides caccae</name>
    <dbReference type="NCBI Taxonomy" id="47678"/>
    <lineage>
        <taxon>Bacteria</taxon>
        <taxon>Pseudomonadati</taxon>
        <taxon>Bacteroidota</taxon>
        <taxon>Bacteroidia</taxon>
        <taxon>Bacteroidales</taxon>
        <taxon>Bacteroidaceae</taxon>
        <taxon>Bacteroides</taxon>
    </lineage>
</organism>
<dbReference type="AlphaFoldDB" id="A0A174PE66"/>
<evidence type="ECO:0000256" key="2">
    <source>
        <dbReference type="ARBA" id="ARBA00022748"/>
    </source>
</evidence>